<comment type="caution">
    <text evidence="1">The sequence shown here is derived from an EMBL/GenBank/DDBJ whole genome shotgun (WGS) entry which is preliminary data.</text>
</comment>
<dbReference type="AlphaFoldDB" id="A0A409XBB3"/>
<evidence type="ECO:0000313" key="1">
    <source>
        <dbReference type="EMBL" id="PPQ88020.1"/>
    </source>
</evidence>
<sequence>MAPKYNHPLVRSRHGPDLVQAEKNHQGKGRKGLKAQTRFVRLLQSIGFTKRVG</sequence>
<gene>
    <name evidence="1" type="ORF">CVT26_004448</name>
</gene>
<organism evidence="1 2">
    <name type="scientific">Gymnopilus dilepis</name>
    <dbReference type="NCBI Taxonomy" id="231916"/>
    <lineage>
        <taxon>Eukaryota</taxon>
        <taxon>Fungi</taxon>
        <taxon>Dikarya</taxon>
        <taxon>Basidiomycota</taxon>
        <taxon>Agaricomycotina</taxon>
        <taxon>Agaricomycetes</taxon>
        <taxon>Agaricomycetidae</taxon>
        <taxon>Agaricales</taxon>
        <taxon>Agaricineae</taxon>
        <taxon>Hymenogastraceae</taxon>
        <taxon>Gymnopilus</taxon>
    </lineage>
</organism>
<reference evidence="1 2" key="1">
    <citation type="journal article" date="2018" name="Evol. Lett.">
        <title>Horizontal gene cluster transfer increased hallucinogenic mushroom diversity.</title>
        <authorList>
            <person name="Reynolds H.T."/>
            <person name="Vijayakumar V."/>
            <person name="Gluck-Thaler E."/>
            <person name="Korotkin H.B."/>
            <person name="Matheny P.B."/>
            <person name="Slot J.C."/>
        </authorList>
    </citation>
    <scope>NUCLEOTIDE SEQUENCE [LARGE SCALE GENOMIC DNA]</scope>
    <source>
        <strain evidence="1 2">SRW20</strain>
    </source>
</reference>
<keyword evidence="2" id="KW-1185">Reference proteome</keyword>
<accession>A0A409XBB3</accession>
<name>A0A409XBB3_9AGAR</name>
<evidence type="ECO:0000313" key="2">
    <source>
        <dbReference type="Proteomes" id="UP000284706"/>
    </source>
</evidence>
<dbReference type="EMBL" id="NHYE01003739">
    <property type="protein sequence ID" value="PPQ88020.1"/>
    <property type="molecule type" value="Genomic_DNA"/>
</dbReference>
<protein>
    <submittedName>
        <fullName evidence="1">Uncharacterized protein</fullName>
    </submittedName>
</protein>
<proteinExistence type="predicted"/>
<dbReference type="Proteomes" id="UP000284706">
    <property type="component" value="Unassembled WGS sequence"/>
</dbReference>
<dbReference type="InParanoid" id="A0A409XBB3"/>